<dbReference type="AlphaFoldDB" id="A0A6N6MCC8"/>
<sequence>MKNVLTLTKKGILMVAMLETILGFASSEDKMIVKRDAKETTITLEDVKQGDLVTIKDNQGIIIFKESVEATGTYKKGFDLTGLANGNYVFEINKDLEVNTIPFKVGTTVIEFDEAAESTYFKPHTKKENDLVYVTKLCSNNETAIINIFAEVAGGEYEMIHSELIEDALVIEKVYKLNQGNYKITINSNNKEYTKFINN</sequence>
<accession>A0A6N6MCC8</accession>
<name>A0A6N6MCC8_9FLAO</name>
<protein>
    <submittedName>
        <fullName evidence="1">Uncharacterized protein</fullName>
    </submittedName>
</protein>
<evidence type="ECO:0000313" key="2">
    <source>
        <dbReference type="Proteomes" id="UP000441333"/>
    </source>
</evidence>
<organism evidence="1 2">
    <name type="scientific">Pseudotamlana haliotis</name>
    <dbReference type="NCBI Taxonomy" id="2614804"/>
    <lineage>
        <taxon>Bacteria</taxon>
        <taxon>Pseudomonadati</taxon>
        <taxon>Bacteroidota</taxon>
        <taxon>Flavobacteriia</taxon>
        <taxon>Flavobacteriales</taxon>
        <taxon>Flavobacteriaceae</taxon>
        <taxon>Pseudotamlana</taxon>
    </lineage>
</organism>
<keyword evidence="2" id="KW-1185">Reference proteome</keyword>
<dbReference type="EMBL" id="WAAT01000051">
    <property type="protein sequence ID" value="KAB1066873.1"/>
    <property type="molecule type" value="Genomic_DNA"/>
</dbReference>
<gene>
    <name evidence="1" type="ORF">F6U93_13550</name>
</gene>
<reference evidence="1 2" key="1">
    <citation type="submission" date="2019-09" db="EMBL/GenBank/DDBJ databases">
        <authorList>
            <person name="Cao W.R."/>
        </authorList>
    </citation>
    <scope>NUCLEOTIDE SEQUENCE [LARGE SCALE GENOMIC DNA]</scope>
    <source>
        <strain evidence="1 2">B1N29</strain>
    </source>
</reference>
<comment type="caution">
    <text evidence="1">The sequence shown here is derived from an EMBL/GenBank/DDBJ whole genome shotgun (WGS) entry which is preliminary data.</text>
</comment>
<evidence type="ECO:0000313" key="1">
    <source>
        <dbReference type="EMBL" id="KAB1066873.1"/>
    </source>
</evidence>
<dbReference type="RefSeq" id="WP_150940741.1">
    <property type="nucleotide sequence ID" value="NZ_WAAT01000051.1"/>
</dbReference>
<proteinExistence type="predicted"/>
<dbReference type="Proteomes" id="UP000441333">
    <property type="component" value="Unassembled WGS sequence"/>
</dbReference>